<evidence type="ECO:0000313" key="6">
    <source>
        <dbReference type="EMBL" id="SIS79922.1"/>
    </source>
</evidence>
<evidence type="ECO:0000259" key="5">
    <source>
        <dbReference type="Pfam" id="PF02784"/>
    </source>
</evidence>
<dbReference type="PANTHER" id="PTHR11482">
    <property type="entry name" value="ARGININE/DIAMINOPIMELATE/ORNITHINE DECARBOXYLASE"/>
    <property type="match status" value="1"/>
</dbReference>
<dbReference type="GO" id="GO:0005737">
    <property type="term" value="C:cytoplasm"/>
    <property type="evidence" value="ECO:0007669"/>
    <property type="project" value="TreeGrafter"/>
</dbReference>
<name>A0A1N7M1I9_9RHOB</name>
<keyword evidence="4" id="KW-0456">Lyase</keyword>
<dbReference type="Gene3D" id="2.40.37.10">
    <property type="entry name" value="Lyase, Ornithine Decarboxylase, Chain A, domain 1"/>
    <property type="match status" value="1"/>
</dbReference>
<evidence type="ECO:0000313" key="7">
    <source>
        <dbReference type="Proteomes" id="UP000186141"/>
    </source>
</evidence>
<organism evidence="6 7">
    <name type="scientific">Gemmobacter megaterium</name>
    <dbReference type="NCBI Taxonomy" id="1086013"/>
    <lineage>
        <taxon>Bacteria</taxon>
        <taxon>Pseudomonadati</taxon>
        <taxon>Pseudomonadota</taxon>
        <taxon>Alphaproteobacteria</taxon>
        <taxon>Rhodobacterales</taxon>
        <taxon>Paracoccaceae</taxon>
        <taxon>Gemmobacter</taxon>
    </lineage>
</organism>
<dbReference type="GO" id="GO:0033387">
    <property type="term" value="P:putrescine biosynthetic process from arginine, via ornithine"/>
    <property type="evidence" value="ECO:0007669"/>
    <property type="project" value="TreeGrafter"/>
</dbReference>
<dbReference type="Proteomes" id="UP000186141">
    <property type="component" value="Unassembled WGS sequence"/>
</dbReference>
<dbReference type="PANTHER" id="PTHR11482:SF6">
    <property type="entry name" value="ORNITHINE DECARBOXYLASE 1-RELATED"/>
    <property type="match status" value="1"/>
</dbReference>
<dbReference type="EMBL" id="FTOT01000002">
    <property type="protein sequence ID" value="SIS79922.1"/>
    <property type="molecule type" value="Genomic_DNA"/>
</dbReference>
<sequence>MARKDVPMGLSKTIWSKPAEYLSQCRPQAPVMFFAPGILHDTARRFIDGFPGLVSYAVSANPQDVVIENLAAAGLRGFDVTSRAEMLLIRRLAPEAAIHCATPIRRRSEIAAAVALGLRSYTVDNASDLTRLIDLVPARGAGISVRVRVPQPGAVADAGLGFSGSPDLAAELLGRIATAGFAPSLTCQPDARSTDPTVWETHIRTAAEIAGAADVTLARLNLCGTFPADRLNGSDRDTDTSFGRIDKAAAVFGASRPVLVCNPGGAMVADSFTLAARAPTVVDDRPLPAPDGAFLAAQIPLRAGASRQSVERLPGANGDYVLFRGMGAGPASTTACGGPYGDTGIETVLSMG</sequence>
<evidence type="ECO:0000256" key="1">
    <source>
        <dbReference type="ARBA" id="ARBA00001933"/>
    </source>
</evidence>
<evidence type="ECO:0000256" key="4">
    <source>
        <dbReference type="ARBA" id="ARBA00023239"/>
    </source>
</evidence>
<gene>
    <name evidence="6" type="ORF">SAMN05421774_102340</name>
</gene>
<dbReference type="GO" id="GO:0004586">
    <property type="term" value="F:ornithine decarboxylase activity"/>
    <property type="evidence" value="ECO:0007669"/>
    <property type="project" value="TreeGrafter"/>
</dbReference>
<dbReference type="SUPFAM" id="SSF51419">
    <property type="entry name" value="PLP-binding barrel"/>
    <property type="match status" value="1"/>
</dbReference>
<dbReference type="InterPro" id="IPR002433">
    <property type="entry name" value="Orn_de-COase"/>
</dbReference>
<dbReference type="InterPro" id="IPR000183">
    <property type="entry name" value="Orn/DAP/Arg_de-COase"/>
</dbReference>
<comment type="cofactor">
    <cofactor evidence="1">
        <name>pyridoxal 5'-phosphate</name>
        <dbReference type="ChEBI" id="CHEBI:597326"/>
    </cofactor>
</comment>
<accession>A0A1N7M1I9</accession>
<dbReference type="InterPro" id="IPR029066">
    <property type="entry name" value="PLP-binding_barrel"/>
</dbReference>
<dbReference type="PRINTS" id="PR01179">
    <property type="entry name" value="ODADCRBXLASE"/>
</dbReference>
<keyword evidence="7" id="KW-1185">Reference proteome</keyword>
<dbReference type="Pfam" id="PF02784">
    <property type="entry name" value="Orn_Arg_deC_N"/>
    <property type="match status" value="1"/>
</dbReference>
<comment type="similarity">
    <text evidence="2">Belongs to the Orn/Lys/Arg decarboxylase class-II family.</text>
</comment>
<feature type="domain" description="Orn/DAP/Arg decarboxylase 2 N-terminal" evidence="5">
    <location>
        <begin position="51"/>
        <end position="149"/>
    </location>
</feature>
<dbReference type="InterPro" id="IPR009006">
    <property type="entry name" value="Ala_racemase/Decarboxylase_C"/>
</dbReference>
<dbReference type="Gene3D" id="3.20.20.10">
    <property type="entry name" value="Alanine racemase"/>
    <property type="match status" value="1"/>
</dbReference>
<dbReference type="AlphaFoldDB" id="A0A1N7M1I9"/>
<keyword evidence="3" id="KW-0663">Pyridoxal phosphate</keyword>
<protein>
    <submittedName>
        <fullName evidence="6">Ornithine decarboxylase</fullName>
    </submittedName>
</protein>
<evidence type="ECO:0000256" key="3">
    <source>
        <dbReference type="ARBA" id="ARBA00022898"/>
    </source>
</evidence>
<reference evidence="6 7" key="1">
    <citation type="submission" date="2017-01" db="EMBL/GenBank/DDBJ databases">
        <authorList>
            <person name="Mah S.A."/>
            <person name="Swanson W.J."/>
            <person name="Moy G.W."/>
            <person name="Vacquier V.D."/>
        </authorList>
    </citation>
    <scope>NUCLEOTIDE SEQUENCE [LARGE SCALE GENOMIC DNA]</scope>
    <source>
        <strain evidence="6 7">DSM 26375</strain>
    </source>
</reference>
<dbReference type="InterPro" id="IPR022644">
    <property type="entry name" value="De-COase2_N"/>
</dbReference>
<dbReference type="STRING" id="1086013.SAMN05421774_102340"/>
<evidence type="ECO:0000256" key="2">
    <source>
        <dbReference type="ARBA" id="ARBA00008872"/>
    </source>
</evidence>
<proteinExistence type="inferred from homology"/>